<proteinExistence type="predicted"/>
<feature type="region of interest" description="Disordered" evidence="1">
    <location>
        <begin position="1"/>
        <end position="23"/>
    </location>
</feature>
<reference evidence="2" key="1">
    <citation type="submission" date="2016-09" db="EMBL/GenBank/DDBJ databases">
        <authorList>
            <person name="Hebert L."/>
            <person name="Moumen B."/>
        </authorList>
    </citation>
    <scope>NUCLEOTIDE SEQUENCE [LARGE SCALE GENOMIC DNA]</scope>
    <source>
        <strain evidence="2">OVI</strain>
    </source>
</reference>
<dbReference type="Pfam" id="PF13917">
    <property type="entry name" value="zf-CCHC_3"/>
    <property type="match status" value="1"/>
</dbReference>
<dbReference type="GeneID" id="92380261"/>
<evidence type="ECO:0000313" key="2">
    <source>
        <dbReference type="EMBL" id="SCU65921.1"/>
    </source>
</evidence>
<feature type="region of interest" description="Disordered" evidence="1">
    <location>
        <begin position="98"/>
        <end position="144"/>
    </location>
</feature>
<accession>A0A1G4I2B4</accession>
<protein>
    <submittedName>
        <fullName evidence="2">Zinc knuckle, putative</fullName>
    </submittedName>
</protein>
<sequence>MYGNKGPPRKYSTPRGVDETSNAKKTCQKCGSKAHWTFECKGVTPSRGAATTRLSRTQQLRWGIKQQRQEFVPEPTEWEAYKERVKGVERQLVAEARAEVSQKKQRLEDRTGVKRESEEQSDMKVIIKEEDNTHNAKKTFKTEE</sequence>
<evidence type="ECO:0000256" key="1">
    <source>
        <dbReference type="SAM" id="MobiDB-lite"/>
    </source>
</evidence>
<dbReference type="EMBL" id="CZPT02000457">
    <property type="protein sequence ID" value="SCU65921.1"/>
    <property type="molecule type" value="Genomic_DNA"/>
</dbReference>
<dbReference type="Proteomes" id="UP000195570">
    <property type="component" value="Unassembled WGS sequence"/>
</dbReference>
<name>A0A1G4I2B4_TRYEQ</name>
<evidence type="ECO:0000313" key="3">
    <source>
        <dbReference type="Proteomes" id="UP000195570"/>
    </source>
</evidence>
<dbReference type="AlphaFoldDB" id="A0A1G4I2B4"/>
<comment type="caution">
    <text evidence="2">The sequence shown here is derived from an EMBL/GenBank/DDBJ whole genome shotgun (WGS) entry which is preliminary data.</text>
</comment>
<gene>
    <name evidence="2" type="ORF">TEOVI_000632700</name>
</gene>
<keyword evidence="3" id="KW-1185">Reference proteome</keyword>
<dbReference type="RefSeq" id="XP_067077433.1">
    <property type="nucleotide sequence ID" value="XM_067221332.1"/>
</dbReference>
<organism evidence="2 3">
    <name type="scientific">Trypanosoma equiperdum</name>
    <dbReference type="NCBI Taxonomy" id="5694"/>
    <lineage>
        <taxon>Eukaryota</taxon>
        <taxon>Discoba</taxon>
        <taxon>Euglenozoa</taxon>
        <taxon>Kinetoplastea</taxon>
        <taxon>Metakinetoplastina</taxon>
        <taxon>Trypanosomatida</taxon>
        <taxon>Trypanosomatidae</taxon>
        <taxon>Trypanosoma</taxon>
    </lineage>
</organism>
<dbReference type="VEuPathDB" id="TriTrypDB:TEOVI_000632700"/>